<proteinExistence type="predicted"/>
<accession>A0ABS1TH91</accession>
<sequence length="90" mass="10899">MNDDSANNILKYSKTQNIDSNLIGWFLKTVLNYERPIKAFRKDNFNNFQHRTYDMEVLEKKLLENSYVNTNESDDFEQPYINRMLKEIRN</sequence>
<comment type="caution">
    <text evidence="1">The sequence shown here is derived from an EMBL/GenBank/DDBJ whole genome shotgun (WGS) entry which is preliminary data.</text>
</comment>
<protein>
    <submittedName>
        <fullName evidence="1">Uncharacterized protein</fullName>
    </submittedName>
</protein>
<gene>
    <name evidence="1" type="ORF">JK636_18570</name>
</gene>
<evidence type="ECO:0000313" key="2">
    <source>
        <dbReference type="Proteomes" id="UP000632377"/>
    </source>
</evidence>
<dbReference type="Proteomes" id="UP000632377">
    <property type="component" value="Unassembled WGS sequence"/>
</dbReference>
<dbReference type="EMBL" id="JAESWC010000017">
    <property type="protein sequence ID" value="MBL4937714.1"/>
    <property type="molecule type" value="Genomic_DNA"/>
</dbReference>
<keyword evidence="2" id="KW-1185">Reference proteome</keyword>
<dbReference type="RefSeq" id="WP_202750464.1">
    <property type="nucleotide sequence ID" value="NZ_JAESWC010000017.1"/>
</dbReference>
<reference evidence="1 2" key="1">
    <citation type="submission" date="2021-01" db="EMBL/GenBank/DDBJ databases">
        <title>Genome public.</title>
        <authorList>
            <person name="Liu C."/>
            <person name="Sun Q."/>
        </authorList>
    </citation>
    <scope>NUCLEOTIDE SEQUENCE [LARGE SCALE GENOMIC DNA]</scope>
    <source>
        <strain evidence="1 2">YIM B02515</strain>
    </source>
</reference>
<evidence type="ECO:0000313" key="1">
    <source>
        <dbReference type="EMBL" id="MBL4937714.1"/>
    </source>
</evidence>
<name>A0ABS1TH91_9CLOT</name>
<organism evidence="1 2">
    <name type="scientific">Clostridium rhizosphaerae</name>
    <dbReference type="NCBI Taxonomy" id="2803861"/>
    <lineage>
        <taxon>Bacteria</taxon>
        <taxon>Bacillati</taxon>
        <taxon>Bacillota</taxon>
        <taxon>Clostridia</taxon>
        <taxon>Eubacteriales</taxon>
        <taxon>Clostridiaceae</taxon>
        <taxon>Clostridium</taxon>
    </lineage>
</organism>